<evidence type="ECO:0000313" key="2">
    <source>
        <dbReference type="EMBL" id="CAG8634638.1"/>
    </source>
</evidence>
<feature type="transmembrane region" description="Helical" evidence="1">
    <location>
        <begin position="344"/>
        <end position="363"/>
    </location>
</feature>
<dbReference type="EMBL" id="CAJVPI010002062">
    <property type="protein sequence ID" value="CAG8634638.1"/>
    <property type="molecule type" value="Genomic_DNA"/>
</dbReference>
<accession>A0A9N9GWF8</accession>
<name>A0A9N9GWF8_9GLOM</name>
<reference evidence="2" key="1">
    <citation type="submission" date="2021-06" db="EMBL/GenBank/DDBJ databases">
        <authorList>
            <person name="Kallberg Y."/>
            <person name="Tangrot J."/>
            <person name="Rosling A."/>
        </authorList>
    </citation>
    <scope>NUCLEOTIDE SEQUENCE</scope>
    <source>
        <strain evidence="2">BR232B</strain>
    </source>
</reference>
<keyword evidence="1" id="KW-1133">Transmembrane helix</keyword>
<evidence type="ECO:0000256" key="1">
    <source>
        <dbReference type="SAM" id="Phobius"/>
    </source>
</evidence>
<dbReference type="OrthoDB" id="2419431at2759"/>
<evidence type="ECO:0000313" key="3">
    <source>
        <dbReference type="Proteomes" id="UP000789739"/>
    </source>
</evidence>
<organism evidence="2 3">
    <name type="scientific">Paraglomus brasilianum</name>
    <dbReference type="NCBI Taxonomy" id="144538"/>
    <lineage>
        <taxon>Eukaryota</taxon>
        <taxon>Fungi</taxon>
        <taxon>Fungi incertae sedis</taxon>
        <taxon>Mucoromycota</taxon>
        <taxon>Glomeromycotina</taxon>
        <taxon>Glomeromycetes</taxon>
        <taxon>Paraglomerales</taxon>
        <taxon>Paraglomeraceae</taxon>
        <taxon>Paraglomus</taxon>
    </lineage>
</organism>
<keyword evidence="1" id="KW-0472">Membrane</keyword>
<proteinExistence type="predicted"/>
<dbReference type="Proteomes" id="UP000789739">
    <property type="component" value="Unassembled WGS sequence"/>
</dbReference>
<sequence>MTYAIDLEKEIHRILQSSSKLRNYNGELRDKYIKQEENFDQERKRWDRDRKKWSKKLGGANNEIQKLRTHDLELINETIRLQIENTRKDISLAESKAKHATKLEEIKSLRNGMKLLKDKLDLSQKDSSKKGSEIDSLKSKIVELALKISELKRLKPEDISRSIGSLSHDSENRLGTQVPLFHNTTCFAIIGGDDEKNTLCEEQSSITKPDDISAINESSKNLSKYFVRGKGMDQAEKIDNDISTYTSTFGTCFANDKIIELSKNDTEANPKVSNETSISEISEDITSQSQEIKSANPHLTQRENNSGASAKAHMSSLIKSHSHMRPNLEALPLPVVASTLMSPLSIYIFLILLIIVVMWFVILRRTWNIGRLEEPLLRNKKVISYGIRG</sequence>
<gene>
    <name evidence="2" type="ORF">PBRASI_LOCUS9437</name>
</gene>
<protein>
    <submittedName>
        <fullName evidence="2">8184_t:CDS:1</fullName>
    </submittedName>
</protein>
<dbReference type="AlphaFoldDB" id="A0A9N9GWF8"/>
<comment type="caution">
    <text evidence="2">The sequence shown here is derived from an EMBL/GenBank/DDBJ whole genome shotgun (WGS) entry which is preliminary data.</text>
</comment>
<keyword evidence="3" id="KW-1185">Reference proteome</keyword>
<keyword evidence="1" id="KW-0812">Transmembrane</keyword>